<dbReference type="GO" id="GO:0003727">
    <property type="term" value="F:single-stranded RNA binding"/>
    <property type="evidence" value="ECO:0007669"/>
    <property type="project" value="TreeGrafter"/>
</dbReference>
<dbReference type="Proteomes" id="UP000054560">
    <property type="component" value="Unassembled WGS sequence"/>
</dbReference>
<dbReference type="PANTHER" id="PTHR12709">
    <property type="entry name" value="DNA-DIRECTED RNA POLYMERASE II, III"/>
    <property type="match status" value="1"/>
</dbReference>
<evidence type="ECO:0000259" key="1">
    <source>
        <dbReference type="PROSITE" id="PS50126"/>
    </source>
</evidence>
<dbReference type="GO" id="GO:0003697">
    <property type="term" value="F:single-stranded DNA binding"/>
    <property type="evidence" value="ECO:0007669"/>
    <property type="project" value="TreeGrafter"/>
</dbReference>
<reference evidence="2 3" key="1">
    <citation type="submission" date="2011-02" db="EMBL/GenBank/DDBJ databases">
        <title>The Genome Sequence of Sphaeroforma arctica JP610.</title>
        <authorList>
            <consortium name="The Broad Institute Genome Sequencing Platform"/>
            <person name="Russ C."/>
            <person name="Cuomo C."/>
            <person name="Young S.K."/>
            <person name="Zeng Q."/>
            <person name="Gargeya S."/>
            <person name="Alvarado L."/>
            <person name="Berlin A."/>
            <person name="Chapman S.B."/>
            <person name="Chen Z."/>
            <person name="Freedman E."/>
            <person name="Gellesch M."/>
            <person name="Goldberg J."/>
            <person name="Griggs A."/>
            <person name="Gujja S."/>
            <person name="Heilman E."/>
            <person name="Heiman D."/>
            <person name="Howarth C."/>
            <person name="Mehta T."/>
            <person name="Neiman D."/>
            <person name="Pearson M."/>
            <person name="Roberts A."/>
            <person name="Saif S."/>
            <person name="Shea T."/>
            <person name="Shenoy N."/>
            <person name="Sisk P."/>
            <person name="Stolte C."/>
            <person name="Sykes S."/>
            <person name="White J."/>
            <person name="Yandava C."/>
            <person name="Burger G."/>
            <person name="Gray M.W."/>
            <person name="Holland P.W.H."/>
            <person name="King N."/>
            <person name="Lang F.B.F."/>
            <person name="Roger A.J."/>
            <person name="Ruiz-Trillo I."/>
            <person name="Haas B."/>
            <person name="Nusbaum C."/>
            <person name="Birren B."/>
        </authorList>
    </citation>
    <scope>NUCLEOTIDE SEQUENCE [LARGE SCALE GENOMIC DNA]</scope>
    <source>
        <strain evidence="2 3">JP610</strain>
    </source>
</reference>
<dbReference type="InterPro" id="IPR003029">
    <property type="entry name" value="S1_domain"/>
</dbReference>
<dbReference type="GO" id="GO:0000932">
    <property type="term" value="C:P-body"/>
    <property type="evidence" value="ECO:0007669"/>
    <property type="project" value="TreeGrafter"/>
</dbReference>
<dbReference type="eggNOG" id="KOG3298">
    <property type="taxonomic scope" value="Eukaryota"/>
</dbReference>
<dbReference type="Gene3D" id="2.40.50.140">
    <property type="entry name" value="Nucleic acid-binding proteins"/>
    <property type="match status" value="1"/>
</dbReference>
<feature type="domain" description="S1 motif" evidence="1">
    <location>
        <begin position="25"/>
        <end position="107"/>
    </location>
</feature>
<evidence type="ECO:0000313" key="3">
    <source>
        <dbReference type="Proteomes" id="UP000054560"/>
    </source>
</evidence>
<dbReference type="GO" id="GO:0005665">
    <property type="term" value="C:RNA polymerase II, core complex"/>
    <property type="evidence" value="ECO:0007669"/>
    <property type="project" value="TreeGrafter"/>
</dbReference>
<dbReference type="GO" id="GO:0006367">
    <property type="term" value="P:transcription initiation at RNA polymerase II promoter"/>
    <property type="evidence" value="ECO:0007669"/>
    <property type="project" value="TreeGrafter"/>
</dbReference>
<dbReference type="GO" id="GO:0045948">
    <property type="term" value="P:positive regulation of translational initiation"/>
    <property type="evidence" value="ECO:0007669"/>
    <property type="project" value="TreeGrafter"/>
</dbReference>
<accession>A0A0L0G2S4</accession>
<dbReference type="SUPFAM" id="SSF50249">
    <property type="entry name" value="Nucleic acid-binding proteins"/>
    <property type="match status" value="1"/>
</dbReference>
<dbReference type="GO" id="GO:0031369">
    <property type="term" value="F:translation initiation factor binding"/>
    <property type="evidence" value="ECO:0007669"/>
    <property type="project" value="TreeGrafter"/>
</dbReference>
<keyword evidence="3" id="KW-1185">Reference proteome</keyword>
<dbReference type="PANTHER" id="PTHR12709:SF4">
    <property type="entry name" value="DNA-DIRECTED RNA POLYMERASE II SUBUNIT RPB7"/>
    <property type="match status" value="1"/>
</dbReference>
<dbReference type="GO" id="GO:0060213">
    <property type="term" value="P:positive regulation of nuclear-transcribed mRNA poly(A) tail shortening"/>
    <property type="evidence" value="ECO:0007669"/>
    <property type="project" value="TreeGrafter"/>
</dbReference>
<gene>
    <name evidence="2" type="ORF">SARC_04367</name>
</gene>
<dbReference type="InterPro" id="IPR045113">
    <property type="entry name" value="Rpb7-like"/>
</dbReference>
<name>A0A0L0G2S4_9EUKA</name>
<dbReference type="PROSITE" id="PS50126">
    <property type="entry name" value="S1"/>
    <property type="match status" value="1"/>
</dbReference>
<dbReference type="Pfam" id="PF00575">
    <property type="entry name" value="S1"/>
    <property type="match status" value="1"/>
</dbReference>
<dbReference type="STRING" id="667725.A0A0L0G2S4"/>
<evidence type="ECO:0000313" key="2">
    <source>
        <dbReference type="EMBL" id="KNC83380.1"/>
    </source>
</evidence>
<dbReference type="OrthoDB" id="1162399at2759"/>
<dbReference type="EMBL" id="KQ241838">
    <property type="protein sequence ID" value="KNC83380.1"/>
    <property type="molecule type" value="Genomic_DNA"/>
</dbReference>
<organism evidence="2 3">
    <name type="scientific">Sphaeroforma arctica JP610</name>
    <dbReference type="NCBI Taxonomy" id="667725"/>
    <lineage>
        <taxon>Eukaryota</taxon>
        <taxon>Ichthyosporea</taxon>
        <taxon>Ichthyophonida</taxon>
        <taxon>Sphaeroforma</taxon>
    </lineage>
</organism>
<protein>
    <recommendedName>
        <fullName evidence="1">S1 motif domain-containing protein</fullName>
    </recommendedName>
</protein>
<dbReference type="GeneID" id="25904871"/>
<dbReference type="RefSeq" id="XP_014157282.1">
    <property type="nucleotide sequence ID" value="XM_014301807.1"/>
</dbReference>
<dbReference type="InterPro" id="IPR012340">
    <property type="entry name" value="NA-bd_OB-fold"/>
</dbReference>
<proteinExistence type="predicted"/>
<dbReference type="AlphaFoldDB" id="A0A0L0G2S4"/>
<sequence>MIQEGRGLATFNVKYKAIVLRSFKGEVVDAEVTQVTKLGIFAQVGPLQIFVSRNNMSNSLVYDETEQIFRSTEEFFPALKLGTGDDVRIRIITTRRDFKDTFAIGILLRVDTVYIEDF</sequence>